<evidence type="ECO:0000256" key="2">
    <source>
        <dbReference type="ARBA" id="ARBA00023002"/>
    </source>
</evidence>
<sequence>MAKRSILITGCSSGIGLDAAKTLRARGWTVFASCRKEEDCQRLRAEGFLAPLLDYEDEDTIQAALAEALEATGGTLDAIFNNGAYAIPGLVEDLPTPDLRRIFEANFFGWHTLTRAVIPVMRAQGHGRIVQNSSVLGFAAAPWRGAYNATKFAVEGLTDTLRMEMAGSGIHVSLIEPGPITSAFRKNARREFEATIDWQATARASDYEKAITRLGSTDRARFELPPSAVTAKLIHAIESPRPHPRYYVTVPTHLGGLLKRALPTRALDRLLRNS</sequence>
<dbReference type="CDD" id="cd05374">
    <property type="entry name" value="17beta-HSD-like_SDR_c"/>
    <property type="match status" value="1"/>
</dbReference>
<evidence type="ECO:0000313" key="5">
    <source>
        <dbReference type="Proteomes" id="UP000786693"/>
    </source>
</evidence>
<evidence type="ECO:0000256" key="1">
    <source>
        <dbReference type="ARBA" id="ARBA00006484"/>
    </source>
</evidence>
<reference evidence="4 5" key="1">
    <citation type="submission" date="2021-05" db="EMBL/GenBank/DDBJ databases">
        <title>Bacteria Genome sequencing.</title>
        <authorList>
            <person name="Takabe Y."/>
            <person name="Nakajima Y."/>
            <person name="Suzuki S."/>
            <person name="Shiozaki T."/>
        </authorList>
    </citation>
    <scope>NUCLEOTIDE SEQUENCE [LARGE SCALE GENOMIC DNA]</scope>
    <source>
        <strain evidence="4 5">AI_62</strain>
    </source>
</reference>
<dbReference type="Gene3D" id="3.40.50.720">
    <property type="entry name" value="NAD(P)-binding Rossmann-like Domain"/>
    <property type="match status" value="1"/>
</dbReference>
<name>A0ABQ4NGV7_9RHOB</name>
<gene>
    <name evidence="4" type="ORF">JANAI62_02770</name>
</gene>
<dbReference type="PROSITE" id="PS00061">
    <property type="entry name" value="ADH_SHORT"/>
    <property type="match status" value="1"/>
</dbReference>
<accession>A0ABQ4NGV7</accession>
<evidence type="ECO:0000256" key="3">
    <source>
        <dbReference type="RuleBase" id="RU000363"/>
    </source>
</evidence>
<comment type="similarity">
    <text evidence="1 3">Belongs to the short-chain dehydrogenases/reductases (SDR) family.</text>
</comment>
<comment type="caution">
    <text evidence="4">The sequence shown here is derived from an EMBL/GenBank/DDBJ whole genome shotgun (WGS) entry which is preliminary data.</text>
</comment>
<proteinExistence type="inferred from homology"/>
<evidence type="ECO:0000313" key="4">
    <source>
        <dbReference type="EMBL" id="GIT93654.1"/>
    </source>
</evidence>
<dbReference type="InterPro" id="IPR020904">
    <property type="entry name" value="Sc_DH/Rdtase_CS"/>
</dbReference>
<dbReference type="PRINTS" id="PR00081">
    <property type="entry name" value="GDHRDH"/>
</dbReference>
<dbReference type="Proteomes" id="UP000786693">
    <property type="component" value="Unassembled WGS sequence"/>
</dbReference>
<dbReference type="SUPFAM" id="SSF51735">
    <property type="entry name" value="NAD(P)-binding Rossmann-fold domains"/>
    <property type="match status" value="1"/>
</dbReference>
<dbReference type="PANTHER" id="PTHR43976:SF16">
    <property type="entry name" value="SHORT-CHAIN DEHYDROGENASE_REDUCTASE FAMILY PROTEIN"/>
    <property type="match status" value="1"/>
</dbReference>
<keyword evidence="2" id="KW-0560">Oxidoreductase</keyword>
<dbReference type="RefSeq" id="WP_220747177.1">
    <property type="nucleotide sequence ID" value="NZ_BPFH01000001.1"/>
</dbReference>
<dbReference type="Pfam" id="PF00106">
    <property type="entry name" value="adh_short"/>
    <property type="match status" value="1"/>
</dbReference>
<dbReference type="EMBL" id="BPFH01000001">
    <property type="protein sequence ID" value="GIT93654.1"/>
    <property type="molecule type" value="Genomic_DNA"/>
</dbReference>
<protein>
    <submittedName>
        <fullName evidence="4">Short-chain dehydrogenase/reductase</fullName>
    </submittedName>
</protein>
<dbReference type="PRINTS" id="PR00080">
    <property type="entry name" value="SDRFAMILY"/>
</dbReference>
<dbReference type="InterPro" id="IPR002347">
    <property type="entry name" value="SDR_fam"/>
</dbReference>
<dbReference type="InterPro" id="IPR051911">
    <property type="entry name" value="SDR_oxidoreductase"/>
</dbReference>
<dbReference type="InterPro" id="IPR036291">
    <property type="entry name" value="NAD(P)-bd_dom_sf"/>
</dbReference>
<keyword evidence="5" id="KW-1185">Reference proteome</keyword>
<organism evidence="4 5">
    <name type="scientific">Jannaschia pagri</name>
    <dbReference type="NCBI Taxonomy" id="2829797"/>
    <lineage>
        <taxon>Bacteria</taxon>
        <taxon>Pseudomonadati</taxon>
        <taxon>Pseudomonadota</taxon>
        <taxon>Alphaproteobacteria</taxon>
        <taxon>Rhodobacterales</taxon>
        <taxon>Roseobacteraceae</taxon>
        <taxon>Jannaschia</taxon>
    </lineage>
</organism>
<dbReference type="PANTHER" id="PTHR43976">
    <property type="entry name" value="SHORT CHAIN DEHYDROGENASE"/>
    <property type="match status" value="1"/>
</dbReference>